<gene>
    <name evidence="1" type="ORF">GCM10009097_53560</name>
</gene>
<proteinExistence type="predicted"/>
<sequence>MSKDVVTEAAALLDAWRGQGADRVDPLRFHFIEALARRASGHDGEARRVLDEKLTAALADYARDVAQAADASEAVAAPVAADGLTTLVDLLSANGAALQDAAGDMAVLDYFRGLWAELRVGRELRQALENVPENAGPLNSLHLVHQSLMLMHDLAPGYLRHFLSYADTLSWMERMSGADLLLGAAARAEAPKKGGKGKPD</sequence>
<accession>A0ABP3MZ71</accession>
<organism evidence="1 2">
    <name type="scientific">Pigmentiphaga daeguensis</name>
    <dbReference type="NCBI Taxonomy" id="414049"/>
    <lineage>
        <taxon>Bacteria</taxon>
        <taxon>Pseudomonadati</taxon>
        <taxon>Pseudomonadota</taxon>
        <taxon>Betaproteobacteria</taxon>
        <taxon>Burkholderiales</taxon>
        <taxon>Alcaligenaceae</taxon>
        <taxon>Pigmentiphaga</taxon>
    </lineage>
</organism>
<protein>
    <submittedName>
        <fullName evidence="1">DUF2894 domain-containing protein</fullName>
    </submittedName>
</protein>
<dbReference type="EMBL" id="BAAAEN010000032">
    <property type="protein sequence ID" value="GAA0529340.1"/>
    <property type="molecule type" value="Genomic_DNA"/>
</dbReference>
<name>A0ABP3MZ71_9BURK</name>
<dbReference type="InterPro" id="IPR021549">
    <property type="entry name" value="DUF2894"/>
</dbReference>
<keyword evidence="2" id="KW-1185">Reference proteome</keyword>
<dbReference type="Pfam" id="PF11445">
    <property type="entry name" value="DUF2894"/>
    <property type="match status" value="1"/>
</dbReference>
<evidence type="ECO:0000313" key="1">
    <source>
        <dbReference type="EMBL" id="GAA0529340.1"/>
    </source>
</evidence>
<evidence type="ECO:0000313" key="2">
    <source>
        <dbReference type="Proteomes" id="UP001501706"/>
    </source>
</evidence>
<reference evidence="2" key="1">
    <citation type="journal article" date="2019" name="Int. J. Syst. Evol. Microbiol.">
        <title>The Global Catalogue of Microorganisms (GCM) 10K type strain sequencing project: providing services to taxonomists for standard genome sequencing and annotation.</title>
        <authorList>
            <consortium name="The Broad Institute Genomics Platform"/>
            <consortium name="The Broad Institute Genome Sequencing Center for Infectious Disease"/>
            <person name="Wu L."/>
            <person name="Ma J."/>
        </authorList>
    </citation>
    <scope>NUCLEOTIDE SEQUENCE [LARGE SCALE GENOMIC DNA]</scope>
    <source>
        <strain evidence="2">JCM 14330</strain>
    </source>
</reference>
<dbReference type="Proteomes" id="UP001501706">
    <property type="component" value="Unassembled WGS sequence"/>
</dbReference>
<comment type="caution">
    <text evidence="1">The sequence shown here is derived from an EMBL/GenBank/DDBJ whole genome shotgun (WGS) entry which is preliminary data.</text>
</comment>
<dbReference type="RefSeq" id="WP_343928543.1">
    <property type="nucleotide sequence ID" value="NZ_BAAAEN010000032.1"/>
</dbReference>